<accession>A0A2H3JDL5</accession>
<keyword evidence="2" id="KW-0521">NADP</keyword>
<dbReference type="Gene3D" id="3.40.50.720">
    <property type="entry name" value="NAD(P)-binding Rossmann-like Domain"/>
    <property type="match status" value="1"/>
</dbReference>
<dbReference type="CDD" id="cd05327">
    <property type="entry name" value="retinol-DH_like_SDR_c_like"/>
    <property type="match status" value="1"/>
</dbReference>
<dbReference type="InterPro" id="IPR002347">
    <property type="entry name" value="SDR_fam"/>
</dbReference>
<dbReference type="PRINTS" id="PR00081">
    <property type="entry name" value="GDHRDH"/>
</dbReference>
<dbReference type="PANTHER" id="PTHR24320">
    <property type="entry name" value="RETINOL DEHYDROGENASE"/>
    <property type="match status" value="1"/>
</dbReference>
<keyword evidence="5" id="KW-1185">Reference proteome</keyword>
<dbReference type="STRING" id="742152.A0A2H3JDL5"/>
<evidence type="ECO:0000256" key="1">
    <source>
        <dbReference type="ARBA" id="ARBA00006484"/>
    </source>
</evidence>
<dbReference type="Pfam" id="PF00106">
    <property type="entry name" value="adh_short"/>
    <property type="match status" value="1"/>
</dbReference>
<dbReference type="AlphaFoldDB" id="A0A2H3JDL5"/>
<dbReference type="InterPro" id="IPR036291">
    <property type="entry name" value="NAD(P)-bd_dom_sf"/>
</dbReference>
<proteinExistence type="inferred from homology"/>
<dbReference type="PANTHER" id="PTHR24320:SF236">
    <property type="entry name" value="SHORT-CHAIN DEHYDROGENASE-RELATED"/>
    <property type="match status" value="1"/>
</dbReference>
<evidence type="ECO:0000313" key="4">
    <source>
        <dbReference type="EMBL" id="PCH40330.1"/>
    </source>
</evidence>
<evidence type="ECO:0000313" key="5">
    <source>
        <dbReference type="Proteomes" id="UP000218811"/>
    </source>
</evidence>
<sequence>MGREARYFGLVMSRAICPGGTFKDDQIPDLSGKVMIVTGGNTGIGKATVKVLLQHNAKVYMGARSKGKADEAIQQLKEETGKEAIWLQMDLSNLASVRKAAEDFLSKETELHVLFNNAGVMVPPVEQVTADGYDLQFGTNVVGPFLFTKLLIPALLAAKETSPDSHARIIITSSSAAMLANLKFDTFRDGPERKKTSTSGLYAQSKLANAVMAQELSRRYGAQGILSLSVDPGAVRTDLQRHVKETQGSIADAIIKPMLRPPSFGALSQLWAGTMPEVLKHNGAYVVPTAKVAECRAEAYDPEIGRKLWEWLESEVEGR</sequence>
<dbReference type="Proteomes" id="UP000218811">
    <property type="component" value="Unassembled WGS sequence"/>
</dbReference>
<gene>
    <name evidence="4" type="ORF">WOLCODRAFT_136780</name>
</gene>
<dbReference type="SUPFAM" id="SSF51735">
    <property type="entry name" value="NAD(P)-binding Rossmann-fold domains"/>
    <property type="match status" value="1"/>
</dbReference>
<reference evidence="4 5" key="1">
    <citation type="journal article" date="2012" name="Science">
        <title>The Paleozoic origin of enzymatic lignin decomposition reconstructed from 31 fungal genomes.</title>
        <authorList>
            <person name="Floudas D."/>
            <person name="Binder M."/>
            <person name="Riley R."/>
            <person name="Barry K."/>
            <person name="Blanchette R.A."/>
            <person name="Henrissat B."/>
            <person name="Martinez A.T."/>
            <person name="Otillar R."/>
            <person name="Spatafora J.W."/>
            <person name="Yadav J.S."/>
            <person name="Aerts A."/>
            <person name="Benoit I."/>
            <person name="Boyd A."/>
            <person name="Carlson A."/>
            <person name="Copeland A."/>
            <person name="Coutinho P.M."/>
            <person name="de Vries R.P."/>
            <person name="Ferreira P."/>
            <person name="Findley K."/>
            <person name="Foster B."/>
            <person name="Gaskell J."/>
            <person name="Glotzer D."/>
            <person name="Gorecki P."/>
            <person name="Heitman J."/>
            <person name="Hesse C."/>
            <person name="Hori C."/>
            <person name="Igarashi K."/>
            <person name="Jurgens J.A."/>
            <person name="Kallen N."/>
            <person name="Kersten P."/>
            <person name="Kohler A."/>
            <person name="Kuees U."/>
            <person name="Kumar T.K.A."/>
            <person name="Kuo A."/>
            <person name="LaButti K."/>
            <person name="Larrondo L.F."/>
            <person name="Lindquist E."/>
            <person name="Ling A."/>
            <person name="Lombard V."/>
            <person name="Lucas S."/>
            <person name="Lundell T."/>
            <person name="Martin R."/>
            <person name="McLaughlin D.J."/>
            <person name="Morgenstern I."/>
            <person name="Morin E."/>
            <person name="Murat C."/>
            <person name="Nagy L.G."/>
            <person name="Nolan M."/>
            <person name="Ohm R.A."/>
            <person name="Patyshakuliyeva A."/>
            <person name="Rokas A."/>
            <person name="Ruiz-Duenas F.J."/>
            <person name="Sabat G."/>
            <person name="Salamov A."/>
            <person name="Samejima M."/>
            <person name="Schmutz J."/>
            <person name="Slot J.C."/>
            <person name="St John F."/>
            <person name="Stenlid J."/>
            <person name="Sun H."/>
            <person name="Sun S."/>
            <person name="Syed K."/>
            <person name="Tsang A."/>
            <person name="Wiebenga A."/>
            <person name="Young D."/>
            <person name="Pisabarro A."/>
            <person name="Eastwood D.C."/>
            <person name="Martin F."/>
            <person name="Cullen D."/>
            <person name="Grigoriev I.V."/>
            <person name="Hibbett D.S."/>
        </authorList>
    </citation>
    <scope>NUCLEOTIDE SEQUENCE [LARGE SCALE GENOMIC DNA]</scope>
    <source>
        <strain evidence="4 5">MD-104</strain>
    </source>
</reference>
<dbReference type="OMA" id="VMRCPKS"/>
<dbReference type="OrthoDB" id="191139at2759"/>
<keyword evidence="3" id="KW-0560">Oxidoreductase</keyword>
<protein>
    <submittedName>
        <fullName evidence="4">NAD(P)-binding protein</fullName>
    </submittedName>
</protein>
<evidence type="ECO:0000256" key="2">
    <source>
        <dbReference type="ARBA" id="ARBA00022857"/>
    </source>
</evidence>
<name>A0A2H3JDL5_WOLCO</name>
<dbReference type="EMBL" id="KB468053">
    <property type="protein sequence ID" value="PCH40330.1"/>
    <property type="molecule type" value="Genomic_DNA"/>
</dbReference>
<comment type="similarity">
    <text evidence="1">Belongs to the short-chain dehydrogenases/reductases (SDR) family.</text>
</comment>
<dbReference type="GO" id="GO:0016491">
    <property type="term" value="F:oxidoreductase activity"/>
    <property type="evidence" value="ECO:0007669"/>
    <property type="project" value="UniProtKB-KW"/>
</dbReference>
<organism evidence="4 5">
    <name type="scientific">Wolfiporia cocos (strain MD-104)</name>
    <name type="common">Brown rot fungus</name>
    <dbReference type="NCBI Taxonomy" id="742152"/>
    <lineage>
        <taxon>Eukaryota</taxon>
        <taxon>Fungi</taxon>
        <taxon>Dikarya</taxon>
        <taxon>Basidiomycota</taxon>
        <taxon>Agaricomycotina</taxon>
        <taxon>Agaricomycetes</taxon>
        <taxon>Polyporales</taxon>
        <taxon>Phaeolaceae</taxon>
        <taxon>Wolfiporia</taxon>
    </lineage>
</organism>
<evidence type="ECO:0000256" key="3">
    <source>
        <dbReference type="ARBA" id="ARBA00023002"/>
    </source>
</evidence>